<dbReference type="InterPro" id="IPR036390">
    <property type="entry name" value="WH_DNA-bd_sf"/>
</dbReference>
<keyword evidence="3 6" id="KW-0238">DNA-binding</keyword>
<keyword evidence="7" id="KW-1185">Reference proteome</keyword>
<dbReference type="EMBL" id="FOSH01000004">
    <property type="protein sequence ID" value="SFK02245.1"/>
    <property type="molecule type" value="Genomic_DNA"/>
</dbReference>
<evidence type="ECO:0000256" key="4">
    <source>
        <dbReference type="ARBA" id="ARBA00023163"/>
    </source>
</evidence>
<sequence length="287" mass="31497">MNLRQIEYVVAVAEESSFTLAAKRCHTVQSALSHQIAKLEEELGVSLFERTSRKVTLTLAGQSFVEQAKHTLDSVQKIYTDVTATTGLVSGRLNVGMISAMTMINIVNVFAEFHQSYPEVDIGLKTAGSEILINDVANHRLDIALIGLWVDEPISGVEYSQLAEEPLVAVLPCEHHLAKYPLLSLHQLAAEPMVNYPKESSARRQTDEAFASQGLLSKVKFVVDHISLIEQLVASGLAYAIVPKPLAEEFSDVVAIPIKEAPKRALYMIWSSRPSPAAKAFMSLIQT</sequence>
<dbReference type="FunFam" id="1.10.10.10:FF:000001">
    <property type="entry name" value="LysR family transcriptional regulator"/>
    <property type="match status" value="1"/>
</dbReference>
<dbReference type="Pfam" id="PF00126">
    <property type="entry name" value="HTH_1"/>
    <property type="match status" value="1"/>
</dbReference>
<keyword evidence="2" id="KW-0805">Transcription regulation</keyword>
<accession>A0A1I3W444</accession>
<dbReference type="STRING" id="45496.SAMN04488079_10424"/>
<protein>
    <submittedName>
        <fullName evidence="6">DNA-binding transcriptional regulator, LysR family</fullName>
    </submittedName>
</protein>
<gene>
    <name evidence="6" type="ORF">SAMN04488079_10424</name>
</gene>
<evidence type="ECO:0000256" key="3">
    <source>
        <dbReference type="ARBA" id="ARBA00023125"/>
    </source>
</evidence>
<dbReference type="Gene3D" id="3.40.190.290">
    <property type="match status" value="1"/>
</dbReference>
<dbReference type="InterPro" id="IPR036388">
    <property type="entry name" value="WH-like_DNA-bd_sf"/>
</dbReference>
<dbReference type="Gene3D" id="1.10.10.10">
    <property type="entry name" value="Winged helix-like DNA-binding domain superfamily/Winged helix DNA-binding domain"/>
    <property type="match status" value="1"/>
</dbReference>
<evidence type="ECO:0000256" key="1">
    <source>
        <dbReference type="ARBA" id="ARBA00009437"/>
    </source>
</evidence>
<name>A0A1I3W444_9GAMM</name>
<dbReference type="InterPro" id="IPR000847">
    <property type="entry name" value="LysR_HTH_N"/>
</dbReference>
<evidence type="ECO:0000259" key="5">
    <source>
        <dbReference type="PROSITE" id="PS50931"/>
    </source>
</evidence>
<dbReference type="PANTHER" id="PTHR30346">
    <property type="entry name" value="TRANSCRIPTIONAL DUAL REGULATOR HCAR-RELATED"/>
    <property type="match status" value="1"/>
</dbReference>
<dbReference type="GO" id="GO:0032993">
    <property type="term" value="C:protein-DNA complex"/>
    <property type="evidence" value="ECO:0007669"/>
    <property type="project" value="TreeGrafter"/>
</dbReference>
<reference evidence="7" key="1">
    <citation type="submission" date="2016-10" db="EMBL/GenBank/DDBJ databases">
        <authorList>
            <person name="Varghese N."/>
            <person name="Submissions S."/>
        </authorList>
    </citation>
    <scope>NUCLEOTIDE SEQUENCE [LARGE SCALE GENOMIC DNA]</scope>
    <source>
        <strain evidence="7">DSM 11578</strain>
    </source>
</reference>
<dbReference type="SUPFAM" id="SSF53850">
    <property type="entry name" value="Periplasmic binding protein-like II"/>
    <property type="match status" value="1"/>
</dbReference>
<dbReference type="PROSITE" id="PS50931">
    <property type="entry name" value="HTH_LYSR"/>
    <property type="match status" value="1"/>
</dbReference>
<dbReference type="SUPFAM" id="SSF46785">
    <property type="entry name" value="Winged helix' DNA-binding domain"/>
    <property type="match status" value="1"/>
</dbReference>
<comment type="similarity">
    <text evidence="1">Belongs to the LysR transcriptional regulatory family.</text>
</comment>
<dbReference type="InterPro" id="IPR005119">
    <property type="entry name" value="LysR_subst-bd"/>
</dbReference>
<dbReference type="AlphaFoldDB" id="A0A1I3W444"/>
<evidence type="ECO:0000256" key="2">
    <source>
        <dbReference type="ARBA" id="ARBA00023015"/>
    </source>
</evidence>
<dbReference type="RefSeq" id="WP_091711878.1">
    <property type="nucleotide sequence ID" value="NZ_FOSH01000004.1"/>
</dbReference>
<organism evidence="6 7">
    <name type="scientific">Methylophaga sulfidovorans</name>
    <dbReference type="NCBI Taxonomy" id="45496"/>
    <lineage>
        <taxon>Bacteria</taxon>
        <taxon>Pseudomonadati</taxon>
        <taxon>Pseudomonadota</taxon>
        <taxon>Gammaproteobacteria</taxon>
        <taxon>Thiotrichales</taxon>
        <taxon>Piscirickettsiaceae</taxon>
        <taxon>Methylophaga</taxon>
    </lineage>
</organism>
<keyword evidence="4" id="KW-0804">Transcription</keyword>
<evidence type="ECO:0000313" key="7">
    <source>
        <dbReference type="Proteomes" id="UP000198924"/>
    </source>
</evidence>
<dbReference type="Pfam" id="PF03466">
    <property type="entry name" value="LysR_substrate"/>
    <property type="match status" value="1"/>
</dbReference>
<dbReference type="PRINTS" id="PR00039">
    <property type="entry name" value="HTHLYSR"/>
</dbReference>
<evidence type="ECO:0000313" key="6">
    <source>
        <dbReference type="EMBL" id="SFK02245.1"/>
    </source>
</evidence>
<dbReference type="OrthoDB" id="9803735at2"/>
<dbReference type="Proteomes" id="UP000198924">
    <property type="component" value="Unassembled WGS sequence"/>
</dbReference>
<feature type="domain" description="HTH lysR-type" evidence="5">
    <location>
        <begin position="1"/>
        <end position="58"/>
    </location>
</feature>
<dbReference type="CDD" id="cd08436">
    <property type="entry name" value="PBP2_LTTR_like_3"/>
    <property type="match status" value="1"/>
</dbReference>
<dbReference type="PANTHER" id="PTHR30346:SF30">
    <property type="entry name" value="SMALL NEUTRAL PROTEASE REGULATORY PROTEIN"/>
    <property type="match status" value="1"/>
</dbReference>
<dbReference type="GO" id="GO:0003677">
    <property type="term" value="F:DNA binding"/>
    <property type="evidence" value="ECO:0007669"/>
    <property type="project" value="UniProtKB-KW"/>
</dbReference>
<proteinExistence type="inferred from homology"/>
<dbReference type="GO" id="GO:0003700">
    <property type="term" value="F:DNA-binding transcription factor activity"/>
    <property type="evidence" value="ECO:0007669"/>
    <property type="project" value="InterPro"/>
</dbReference>